<proteinExistence type="predicted"/>
<evidence type="ECO:0000313" key="2">
    <source>
        <dbReference type="Proteomes" id="UP001057375"/>
    </source>
</evidence>
<sequence length="189" mass="20942">MKKATRDLEKEIRKLEMDERRLEPKIKAAAKKGQMAAARIQAKDLVRTRRYITNCTRMKAQLGAISMRIATVRSTEQLTSVMGGATSVIAAMNSGMNIHQVQQQMRQFMRENEKMEMKQEMMDDAMEDAFAEGDEEGEMDKIVDGVLTELGIETETKLGEVGVTPVATSTAIADDGDLLKEVDALLGGK</sequence>
<reference evidence="1" key="1">
    <citation type="submission" date="2022-03" db="EMBL/GenBank/DDBJ databases">
        <title>Draft genome sequence of Aduncisulcus paluster, a free-living microaerophilic Fornicata.</title>
        <authorList>
            <person name="Yuyama I."/>
            <person name="Kume K."/>
            <person name="Tamura T."/>
            <person name="Inagaki Y."/>
            <person name="Hashimoto T."/>
        </authorList>
    </citation>
    <scope>NUCLEOTIDE SEQUENCE</scope>
    <source>
        <strain evidence="1">NY0171</strain>
    </source>
</reference>
<evidence type="ECO:0000313" key="1">
    <source>
        <dbReference type="EMBL" id="GKT15556.1"/>
    </source>
</evidence>
<dbReference type="Proteomes" id="UP001057375">
    <property type="component" value="Unassembled WGS sequence"/>
</dbReference>
<gene>
    <name evidence="1" type="ORF">ADUPG1_010739</name>
</gene>
<comment type="caution">
    <text evidence="1">The sequence shown here is derived from an EMBL/GenBank/DDBJ whole genome shotgun (WGS) entry which is preliminary data.</text>
</comment>
<accession>A0ABQ5JSM2</accession>
<dbReference type="Gene3D" id="6.10.140.1230">
    <property type="match status" value="1"/>
</dbReference>
<dbReference type="PANTHER" id="PTHR10476">
    <property type="entry name" value="CHARGED MULTIVESICULAR BODY PROTEIN"/>
    <property type="match status" value="1"/>
</dbReference>
<name>A0ABQ5JSM2_9EUKA</name>
<dbReference type="EMBL" id="BQXS01011681">
    <property type="protein sequence ID" value="GKT15556.1"/>
    <property type="molecule type" value="Genomic_DNA"/>
</dbReference>
<keyword evidence="2" id="KW-1185">Reference proteome</keyword>
<dbReference type="InterPro" id="IPR005024">
    <property type="entry name" value="Snf7_fam"/>
</dbReference>
<dbReference type="Pfam" id="PF03357">
    <property type="entry name" value="Snf7"/>
    <property type="match status" value="1"/>
</dbReference>
<organism evidence="1 2">
    <name type="scientific">Aduncisulcus paluster</name>
    <dbReference type="NCBI Taxonomy" id="2918883"/>
    <lineage>
        <taxon>Eukaryota</taxon>
        <taxon>Metamonada</taxon>
        <taxon>Carpediemonas-like organisms</taxon>
        <taxon>Aduncisulcus</taxon>
    </lineage>
</organism>
<protein>
    <submittedName>
        <fullName evidence="1">Snf7 family like protein</fullName>
    </submittedName>
</protein>